<protein>
    <recommendedName>
        <fullName evidence="3">DUF4177 domain-containing protein</fullName>
    </recommendedName>
</protein>
<dbReference type="Pfam" id="PF13783">
    <property type="entry name" value="DUF4177"/>
    <property type="match status" value="1"/>
</dbReference>
<sequence length="74" mass="8627">MKKWEYNVLYWDAPIYSYQESMDLNETLNEYGIDGWEVVSMSHQVDSSSSTDDGSVSSVETNAFIIVMKREYQE</sequence>
<keyword evidence="2" id="KW-1185">Reference proteome</keyword>
<gene>
    <name evidence="1" type="ORF">J2S08_001840</name>
</gene>
<evidence type="ECO:0008006" key="3">
    <source>
        <dbReference type="Google" id="ProtNLM"/>
    </source>
</evidence>
<evidence type="ECO:0000313" key="2">
    <source>
        <dbReference type="Proteomes" id="UP001223586"/>
    </source>
</evidence>
<dbReference type="RefSeq" id="WP_307228800.1">
    <property type="nucleotide sequence ID" value="NZ_JAUSTT010000009.1"/>
</dbReference>
<comment type="caution">
    <text evidence="1">The sequence shown here is derived from an EMBL/GenBank/DDBJ whole genome shotgun (WGS) entry which is preliminary data.</text>
</comment>
<dbReference type="EMBL" id="JAUSTT010000009">
    <property type="protein sequence ID" value="MDQ0176004.1"/>
    <property type="molecule type" value="Genomic_DNA"/>
</dbReference>
<name>A0ABT9WRT6_9BACI</name>
<evidence type="ECO:0000313" key="1">
    <source>
        <dbReference type="EMBL" id="MDQ0176004.1"/>
    </source>
</evidence>
<accession>A0ABT9WRT6</accession>
<dbReference type="InterPro" id="IPR025234">
    <property type="entry name" value="YjzH-like"/>
</dbReference>
<reference evidence="1 2" key="1">
    <citation type="submission" date="2023-07" db="EMBL/GenBank/DDBJ databases">
        <title>Genomic Encyclopedia of Type Strains, Phase IV (KMG-IV): sequencing the most valuable type-strain genomes for metagenomic binning, comparative biology and taxonomic classification.</title>
        <authorList>
            <person name="Goeker M."/>
        </authorList>
    </citation>
    <scope>NUCLEOTIDE SEQUENCE [LARGE SCALE GENOMIC DNA]</scope>
    <source>
        <strain evidence="1 2">DSM 23837</strain>
    </source>
</reference>
<organism evidence="1 2">
    <name type="scientific">Bacillus chungangensis</name>
    <dbReference type="NCBI Taxonomy" id="587633"/>
    <lineage>
        <taxon>Bacteria</taxon>
        <taxon>Bacillati</taxon>
        <taxon>Bacillota</taxon>
        <taxon>Bacilli</taxon>
        <taxon>Bacillales</taxon>
        <taxon>Bacillaceae</taxon>
        <taxon>Bacillus</taxon>
    </lineage>
</organism>
<dbReference type="Proteomes" id="UP001223586">
    <property type="component" value="Unassembled WGS sequence"/>
</dbReference>
<proteinExistence type="predicted"/>